<dbReference type="AlphaFoldDB" id="A0A3M7QKQ2"/>
<reference evidence="1 2" key="1">
    <citation type="journal article" date="2018" name="Sci. Rep.">
        <title>Genomic signatures of local adaptation to the degree of environmental predictability in rotifers.</title>
        <authorList>
            <person name="Franch-Gras L."/>
            <person name="Hahn C."/>
            <person name="Garcia-Roger E.M."/>
            <person name="Carmona M.J."/>
            <person name="Serra M."/>
            <person name="Gomez A."/>
        </authorList>
    </citation>
    <scope>NUCLEOTIDE SEQUENCE [LARGE SCALE GENOMIC DNA]</scope>
    <source>
        <strain evidence="1">HYR1</strain>
    </source>
</reference>
<evidence type="ECO:0000313" key="2">
    <source>
        <dbReference type="Proteomes" id="UP000276133"/>
    </source>
</evidence>
<dbReference type="Proteomes" id="UP000276133">
    <property type="component" value="Unassembled WGS sequence"/>
</dbReference>
<protein>
    <submittedName>
        <fullName evidence="1">Uncharacterized protein</fullName>
    </submittedName>
</protein>
<accession>A0A3M7QKQ2</accession>
<keyword evidence="2" id="KW-1185">Reference proteome</keyword>
<sequence>MPFVSSKHLLSGPKQCRDSIKGLLDCHGAFHTDGDKIVNILNVQFGSVFTYRLPCPAQPLQLSASPQHDMNRSTS</sequence>
<organism evidence="1 2">
    <name type="scientific">Brachionus plicatilis</name>
    <name type="common">Marine rotifer</name>
    <name type="synonym">Brachionus muelleri</name>
    <dbReference type="NCBI Taxonomy" id="10195"/>
    <lineage>
        <taxon>Eukaryota</taxon>
        <taxon>Metazoa</taxon>
        <taxon>Spiralia</taxon>
        <taxon>Gnathifera</taxon>
        <taxon>Rotifera</taxon>
        <taxon>Eurotatoria</taxon>
        <taxon>Monogononta</taxon>
        <taxon>Pseudotrocha</taxon>
        <taxon>Ploima</taxon>
        <taxon>Brachionidae</taxon>
        <taxon>Brachionus</taxon>
    </lineage>
</organism>
<gene>
    <name evidence="1" type="ORF">BpHYR1_035133</name>
</gene>
<proteinExistence type="predicted"/>
<evidence type="ECO:0000313" key="1">
    <source>
        <dbReference type="EMBL" id="RNA12027.1"/>
    </source>
</evidence>
<dbReference type="EMBL" id="REGN01005786">
    <property type="protein sequence ID" value="RNA12027.1"/>
    <property type="molecule type" value="Genomic_DNA"/>
</dbReference>
<name>A0A3M7QKQ2_BRAPC</name>
<comment type="caution">
    <text evidence="1">The sequence shown here is derived from an EMBL/GenBank/DDBJ whole genome shotgun (WGS) entry which is preliminary data.</text>
</comment>